<reference evidence="3" key="1">
    <citation type="submission" date="2020-10" db="EMBL/GenBank/DDBJ databases">
        <authorList>
            <person name="Gilroy R."/>
        </authorList>
    </citation>
    <scope>NUCLEOTIDE SEQUENCE</scope>
    <source>
        <strain evidence="3">CHK195-11698</strain>
    </source>
</reference>
<evidence type="ECO:0000256" key="1">
    <source>
        <dbReference type="SAM" id="MobiDB-lite"/>
    </source>
</evidence>
<dbReference type="Proteomes" id="UP000824175">
    <property type="component" value="Unassembled WGS sequence"/>
</dbReference>
<reference evidence="3" key="2">
    <citation type="journal article" date="2021" name="PeerJ">
        <title>Extensive microbial diversity within the chicken gut microbiome revealed by metagenomics and culture.</title>
        <authorList>
            <person name="Gilroy R."/>
            <person name="Ravi A."/>
            <person name="Getino M."/>
            <person name="Pursley I."/>
            <person name="Horton D.L."/>
            <person name="Alikhan N.F."/>
            <person name="Baker D."/>
            <person name="Gharbi K."/>
            <person name="Hall N."/>
            <person name="Watson M."/>
            <person name="Adriaenssens E.M."/>
            <person name="Foster-Nyarko E."/>
            <person name="Jarju S."/>
            <person name="Secka A."/>
            <person name="Antonio M."/>
            <person name="Oren A."/>
            <person name="Chaudhuri R.R."/>
            <person name="La Ragione R."/>
            <person name="Hildebrand F."/>
            <person name="Pallen M.J."/>
        </authorList>
    </citation>
    <scope>NUCLEOTIDE SEQUENCE</scope>
    <source>
        <strain evidence="3">CHK195-11698</strain>
    </source>
</reference>
<dbReference type="InterPro" id="IPR001322">
    <property type="entry name" value="Lamin_tail_dom"/>
</dbReference>
<feature type="compositionally biased region" description="Polar residues" evidence="1">
    <location>
        <begin position="953"/>
        <end position="966"/>
    </location>
</feature>
<dbReference type="SUPFAM" id="SSF50956">
    <property type="entry name" value="Thermostable phytase (3-phytase)"/>
    <property type="match status" value="1"/>
</dbReference>
<dbReference type="PROSITE" id="PS51841">
    <property type="entry name" value="LTD"/>
    <property type="match status" value="4"/>
</dbReference>
<dbReference type="InterPro" id="IPR027372">
    <property type="entry name" value="Phytase-like_dom"/>
</dbReference>
<dbReference type="SUPFAM" id="SSF74853">
    <property type="entry name" value="Lamin A/C globular tail domain"/>
    <property type="match status" value="4"/>
</dbReference>
<dbReference type="Pfam" id="PF00932">
    <property type="entry name" value="LTD"/>
    <property type="match status" value="4"/>
</dbReference>
<protein>
    <submittedName>
        <fullName evidence="3">Lamin tail domain-containing protein</fullName>
    </submittedName>
</protein>
<name>A0A9D1HQ34_9FIRM</name>
<organism evidence="3 4">
    <name type="scientific">Candidatus Fimiplasma intestinipullorum</name>
    <dbReference type="NCBI Taxonomy" id="2840825"/>
    <lineage>
        <taxon>Bacteria</taxon>
        <taxon>Bacillati</taxon>
        <taxon>Bacillota</taxon>
        <taxon>Clostridia</taxon>
        <taxon>Eubacteriales</taxon>
        <taxon>Candidatus Fimiplasma</taxon>
    </lineage>
</organism>
<feature type="domain" description="LTD" evidence="2">
    <location>
        <begin position="22"/>
        <end position="133"/>
    </location>
</feature>
<proteinExistence type="predicted"/>
<dbReference type="Pfam" id="PF13449">
    <property type="entry name" value="Phytase-like"/>
    <property type="match status" value="1"/>
</dbReference>
<comment type="caution">
    <text evidence="3">The sequence shown here is derived from an EMBL/GenBank/DDBJ whole genome shotgun (WGS) entry which is preliminary data.</text>
</comment>
<evidence type="ECO:0000313" key="3">
    <source>
        <dbReference type="EMBL" id="HIU13409.1"/>
    </source>
</evidence>
<evidence type="ECO:0000313" key="4">
    <source>
        <dbReference type="Proteomes" id="UP000824175"/>
    </source>
</evidence>
<dbReference type="EMBL" id="DVMJ01000042">
    <property type="protein sequence ID" value="HIU13409.1"/>
    <property type="molecule type" value="Genomic_DNA"/>
</dbReference>
<accession>A0A9D1HQ34</accession>
<feature type="region of interest" description="Disordered" evidence="1">
    <location>
        <begin position="953"/>
        <end position="989"/>
    </location>
</feature>
<evidence type="ECO:0000259" key="2">
    <source>
        <dbReference type="PROSITE" id="PS51841"/>
    </source>
</evidence>
<feature type="domain" description="LTD" evidence="2">
    <location>
        <begin position="303"/>
        <end position="409"/>
    </location>
</feature>
<gene>
    <name evidence="3" type="ORF">IAD15_04995</name>
</gene>
<dbReference type="InterPro" id="IPR036415">
    <property type="entry name" value="Lamin_tail_dom_sf"/>
</dbReference>
<dbReference type="Gene3D" id="2.60.40.1260">
    <property type="entry name" value="Lamin Tail domain"/>
    <property type="match status" value="4"/>
</dbReference>
<sequence>MKGKIWKSALAMMMGATLVIPSVDTWKVQAADQTVVINEIESDDPNGGNDWVEIVNTGSESVDLSGWFVTDDKGLERLEGNKTTPLPAGTVLAPGERLVLEENLNFTFGLGKEDTVTLYDGSSAVVASYSYSGHANGTWSRVPDGTGDFVDQEATKGAENKVEVVSEPGQLVINEINSQPDDWIELMNVGETDLDISGYEIRDNSDDHRWRFAEGTIVKAGEMIVVDQNTSGENYNDTTGAYEAGTFNMGLGGGDSVRLYDPNGELVDSYTWTEHASHNGDFAAASYGRYPDGTGEFVLMHETKGSANNWYAPEVVINEVESNGDDTDWVEIKNVGSTAIDISGWYLLDNDEVGHRQDITPVAQGTVLNPGEYYVFDSSRDFSFGLGETDQASIYNADGALVARHSWTSHANGVYARIPDGTGGFVDYATSSKGGANMESSPVVINEVESNDPNDGPDWVELANPTSEAIDISGLEIRDSEDDHVYVIAQGTTIPANGYLVIDDLGFGLGDQDSVRLYEDGMMIKSFSWQAHAGVTWGLYPDVNGTAYQNTVTATPGAANDFGIPASEAWPGSGEVHAFDTESTFLEDSSGLDFANGKLYAIDNGTGRFWIYDVARDGTLTLESTKRVRLQKDANDPNAEGPDTEGITVDGNGMVYVASERDNSAKGINDDRILMVDPSTEGEDLVALQEWNLTDSLPDVSANMGIEAVEWVSAQDVNGKLVDMNTNAPFDFTNYPNATSQGIFFVALEDNGHVYAYVLNQDGSSVQIADLDPKIGGAMALDYDTYEDTLWVVADNGYQNIAATITLNGTVNPEVRHILPPAGLDVNANFEGFAIADASYTVNGNRPVYRFQDGVTSGALVIGSMSCDYVRNYTVTSGDGMEITDGGNLTYVIDEKPGELVSVYLDGALLDASLYQYDPATGTFTIDGEHLADLAVGEHQLILEWADGRSTGSFTITQSDGPANDQSGDHSDQKTENTTPQTGDTTSTSGLAGMMMVSLLGICLVAGRLKKRQE</sequence>
<feature type="domain" description="LTD" evidence="2">
    <location>
        <begin position="167"/>
        <end position="274"/>
    </location>
</feature>
<dbReference type="AlphaFoldDB" id="A0A9D1HQ34"/>
<feature type="domain" description="LTD" evidence="2">
    <location>
        <begin position="424"/>
        <end position="608"/>
    </location>
</feature>
<feature type="compositionally biased region" description="Low complexity" evidence="1">
    <location>
        <begin position="978"/>
        <end position="989"/>
    </location>
</feature>
<dbReference type="SUPFAM" id="SSF63825">
    <property type="entry name" value="YWTD domain"/>
    <property type="match status" value="1"/>
</dbReference>